<dbReference type="EMBL" id="FQXT01000003">
    <property type="protein sequence ID" value="SHI00603.1"/>
    <property type="molecule type" value="Genomic_DNA"/>
</dbReference>
<dbReference type="PANTHER" id="PTHR40459:SF1">
    <property type="entry name" value="CONSERVED HYPOTHETICAL ALANINE AND LEUCINE RICH PROTEIN"/>
    <property type="match status" value="1"/>
</dbReference>
<proteinExistence type="predicted"/>
<dbReference type="Gene3D" id="1.10.1040.20">
    <property type="entry name" value="ProC-like, C-terminal domain"/>
    <property type="match status" value="1"/>
</dbReference>
<organism evidence="4 5">
    <name type="scientific">Leeuwenhoekiella palythoae</name>
    <dbReference type="NCBI Taxonomy" id="573501"/>
    <lineage>
        <taxon>Bacteria</taxon>
        <taxon>Pseudomonadati</taxon>
        <taxon>Bacteroidota</taxon>
        <taxon>Flavobacteriia</taxon>
        <taxon>Flavobacteriales</taxon>
        <taxon>Flavobacteriaceae</taxon>
        <taxon>Leeuwenhoekiella</taxon>
    </lineage>
</organism>
<dbReference type="Pfam" id="PF10728">
    <property type="entry name" value="DUF2520"/>
    <property type="match status" value="1"/>
</dbReference>
<feature type="domain" description="Putative oxidoreductase/dehydrogenase Rossmann-like" evidence="1">
    <location>
        <begin position="7"/>
        <end position="113"/>
    </location>
</feature>
<evidence type="ECO:0000313" key="6">
    <source>
        <dbReference type="Proteomes" id="UP000290037"/>
    </source>
</evidence>
<dbReference type="SUPFAM" id="SSF48179">
    <property type="entry name" value="6-phosphogluconate dehydrogenase C-terminal domain-like"/>
    <property type="match status" value="1"/>
</dbReference>
<dbReference type="InterPro" id="IPR019665">
    <property type="entry name" value="OxRdtase/DH_put_Rossmann_dom"/>
</dbReference>
<protein>
    <submittedName>
        <fullName evidence="4">Predicted oxidoreductase, contains short-chain dehydrogenase (SDR) and DUF2520 domains</fullName>
    </submittedName>
    <submittedName>
        <fullName evidence="3">Short-subunit dehydrogenase-like oxidoreductase (DUF2520 family)</fullName>
    </submittedName>
</protein>
<dbReference type="InterPro" id="IPR008927">
    <property type="entry name" value="6-PGluconate_DH-like_C_sf"/>
</dbReference>
<name>A0A1M5XMZ8_9FLAO</name>
<dbReference type="STRING" id="573501.SAMN04487999_1575"/>
<dbReference type="SUPFAM" id="SSF51735">
    <property type="entry name" value="NAD(P)-binding Rossmann-fold domains"/>
    <property type="match status" value="1"/>
</dbReference>
<dbReference type="InterPro" id="IPR018931">
    <property type="entry name" value="DUF2520"/>
</dbReference>
<dbReference type="EMBL" id="QOVN01000002">
    <property type="protein sequence ID" value="RXG30120.1"/>
    <property type="molecule type" value="Genomic_DNA"/>
</dbReference>
<dbReference type="Gene3D" id="3.40.50.720">
    <property type="entry name" value="NAD(P)-binding Rossmann-like Domain"/>
    <property type="match status" value="1"/>
</dbReference>
<reference evidence="3 6" key="3">
    <citation type="submission" date="2018-07" db="EMBL/GenBank/DDBJ databases">
        <title>Leeuwenhoekiella genomics.</title>
        <authorList>
            <person name="Tahon G."/>
            <person name="Willems A."/>
        </authorList>
    </citation>
    <scope>NUCLEOTIDE SEQUENCE [LARGE SCALE GENOMIC DNA]</scope>
    <source>
        <strain evidence="3 6">LMG 24856</strain>
    </source>
</reference>
<evidence type="ECO:0000313" key="5">
    <source>
        <dbReference type="Proteomes" id="UP000184240"/>
    </source>
</evidence>
<dbReference type="InterPro" id="IPR037108">
    <property type="entry name" value="TM1727-like_C_sf"/>
</dbReference>
<evidence type="ECO:0000259" key="1">
    <source>
        <dbReference type="Pfam" id="PF10727"/>
    </source>
</evidence>
<sequence>MYFWSVISVSIIGTGNVAFHLAKALSTSQSAKLQFIAGRSTTQLTDFKAFAEVSTQVSDTFHSDLIILAVSDNAIGEIAEKLQYTNGLLVHTSGSTAMDVLAPKTRIGVCYPLQTFSKRKDLNYRKIPFLLEANHQEDYALLEKLLGSLNAPVHQMNSKDRASIHLAAVFSNNFTNHILTEAAQLCNQHQVSFELLKPLLEETLEKAFLNGPENSQTGPAKRHDTQTIQKQLEALKTSEQQELYSTLTKAIQNYYER</sequence>
<gene>
    <name evidence="3" type="ORF">DSM01_869</name>
    <name evidence="4" type="ORF">SAMN04487999_1575</name>
</gene>
<dbReference type="PANTHER" id="PTHR40459">
    <property type="entry name" value="CONSERVED HYPOTHETICAL ALANINE AND LEUCINE RICH PROTEIN"/>
    <property type="match status" value="1"/>
</dbReference>
<reference evidence="5" key="2">
    <citation type="submission" date="2016-11" db="EMBL/GenBank/DDBJ databases">
        <authorList>
            <person name="Varghese N."/>
            <person name="Submissions S."/>
        </authorList>
    </citation>
    <scope>NUCLEOTIDE SEQUENCE [LARGE SCALE GENOMIC DNA]</scope>
    <source>
        <strain evidence="5">DSM 19859</strain>
    </source>
</reference>
<dbReference type="AlphaFoldDB" id="A0A1M5XMZ8"/>
<evidence type="ECO:0000259" key="2">
    <source>
        <dbReference type="Pfam" id="PF10728"/>
    </source>
</evidence>
<reference evidence="4" key="1">
    <citation type="submission" date="2016-11" db="EMBL/GenBank/DDBJ databases">
        <authorList>
            <person name="Jaros S."/>
            <person name="Januszkiewicz K."/>
            <person name="Wedrychowicz H."/>
        </authorList>
    </citation>
    <scope>NUCLEOTIDE SEQUENCE [LARGE SCALE GENOMIC DNA]</scope>
    <source>
        <strain evidence="4">DSM 19859</strain>
    </source>
</reference>
<dbReference type="InterPro" id="IPR036291">
    <property type="entry name" value="NAD(P)-bd_dom_sf"/>
</dbReference>
<evidence type="ECO:0000313" key="4">
    <source>
        <dbReference type="EMBL" id="SHI00603.1"/>
    </source>
</evidence>
<evidence type="ECO:0000313" key="3">
    <source>
        <dbReference type="EMBL" id="RXG30120.1"/>
    </source>
</evidence>
<dbReference type="Proteomes" id="UP000290037">
    <property type="component" value="Unassembled WGS sequence"/>
</dbReference>
<dbReference type="Pfam" id="PF10727">
    <property type="entry name" value="Rossmann-like"/>
    <property type="match status" value="1"/>
</dbReference>
<keyword evidence="6" id="KW-1185">Reference proteome</keyword>
<feature type="domain" description="DUF2520" evidence="2">
    <location>
        <begin position="127"/>
        <end position="250"/>
    </location>
</feature>
<accession>A0A1M5XMZ8</accession>
<dbReference type="Proteomes" id="UP000184240">
    <property type="component" value="Unassembled WGS sequence"/>
</dbReference>